<feature type="domain" description="Glycosyltransferase subfamily 4-like N-terminal" evidence="2">
    <location>
        <begin position="30"/>
        <end position="187"/>
    </location>
</feature>
<dbReference type="CDD" id="cd03811">
    <property type="entry name" value="GT4_GT28_WabH-like"/>
    <property type="match status" value="1"/>
</dbReference>
<dbReference type="EMBL" id="WMBE01000001">
    <property type="protein sequence ID" value="MDG0866413.1"/>
    <property type="molecule type" value="Genomic_DNA"/>
</dbReference>
<protein>
    <submittedName>
        <fullName evidence="4">Glycosyltransferase</fullName>
    </submittedName>
</protein>
<evidence type="ECO:0000313" key="5">
    <source>
        <dbReference type="Proteomes" id="UP001219901"/>
    </source>
</evidence>
<dbReference type="PANTHER" id="PTHR12526">
    <property type="entry name" value="GLYCOSYLTRANSFERASE"/>
    <property type="match status" value="1"/>
</dbReference>
<dbReference type="Proteomes" id="UP001321249">
    <property type="component" value="Unassembled WGS sequence"/>
</dbReference>
<proteinExistence type="predicted"/>
<feature type="domain" description="Glycosyl transferase family 1" evidence="1">
    <location>
        <begin position="208"/>
        <end position="363"/>
    </location>
</feature>
<evidence type="ECO:0000313" key="6">
    <source>
        <dbReference type="Proteomes" id="UP001321249"/>
    </source>
</evidence>
<dbReference type="InterPro" id="IPR001296">
    <property type="entry name" value="Glyco_trans_1"/>
</dbReference>
<evidence type="ECO:0000259" key="1">
    <source>
        <dbReference type="Pfam" id="PF00534"/>
    </source>
</evidence>
<dbReference type="SUPFAM" id="SSF53756">
    <property type="entry name" value="UDP-Glycosyltransferase/glycogen phosphorylase"/>
    <property type="match status" value="1"/>
</dbReference>
<reference evidence="4" key="2">
    <citation type="journal article" date="2023" name="Nat. Commun.">
        <title>Cultivation of marine bacteria of the SAR202 clade.</title>
        <authorList>
            <person name="Lim Y."/>
            <person name="Seo J.H."/>
            <person name="Giovannoni S.J."/>
            <person name="Kang I."/>
            <person name="Cho J.C."/>
        </authorList>
    </citation>
    <scope>NUCLEOTIDE SEQUENCE</scope>
    <source>
        <strain evidence="4">JH1073</strain>
    </source>
</reference>
<dbReference type="EMBL" id="CP046147">
    <property type="protein sequence ID" value="WFG38873.1"/>
    <property type="molecule type" value="Genomic_DNA"/>
</dbReference>
<organism evidence="4 5">
    <name type="scientific">Candidatus Lucifugimonas marina</name>
    <dbReference type="NCBI Taxonomy" id="3038979"/>
    <lineage>
        <taxon>Bacteria</taxon>
        <taxon>Bacillati</taxon>
        <taxon>Chloroflexota</taxon>
        <taxon>Dehalococcoidia</taxon>
        <taxon>SAR202 cluster</taxon>
        <taxon>Candidatus Lucifugimonadales</taxon>
        <taxon>Candidatus Lucifugimonadaceae</taxon>
        <taxon>Candidatus Lucifugimonas</taxon>
    </lineage>
</organism>
<dbReference type="InterPro" id="IPR028098">
    <property type="entry name" value="Glyco_trans_4-like_N"/>
</dbReference>
<evidence type="ECO:0000259" key="2">
    <source>
        <dbReference type="Pfam" id="PF13439"/>
    </source>
</evidence>
<reference evidence="5 6" key="1">
    <citation type="submission" date="2019-11" db="EMBL/GenBank/DDBJ databases">
        <authorList>
            <person name="Cho J.-C."/>
        </authorList>
    </citation>
    <scope>NUCLEOTIDE SEQUENCE [LARGE SCALE GENOMIC DNA]</scope>
    <source>
        <strain evidence="4 5">JH1073</strain>
        <strain evidence="3 6">JH702</strain>
    </source>
</reference>
<dbReference type="PANTHER" id="PTHR12526:SF630">
    <property type="entry name" value="GLYCOSYLTRANSFERASE"/>
    <property type="match status" value="1"/>
</dbReference>
<evidence type="ECO:0000313" key="3">
    <source>
        <dbReference type="EMBL" id="MDG0866413.1"/>
    </source>
</evidence>
<dbReference type="GO" id="GO:0016757">
    <property type="term" value="F:glycosyltransferase activity"/>
    <property type="evidence" value="ECO:0007669"/>
    <property type="project" value="InterPro"/>
</dbReference>
<evidence type="ECO:0000313" key="4">
    <source>
        <dbReference type="EMBL" id="WFG38873.1"/>
    </source>
</evidence>
<dbReference type="Pfam" id="PF13439">
    <property type="entry name" value="Glyco_transf_4"/>
    <property type="match status" value="1"/>
</dbReference>
<keyword evidence="5" id="KW-1185">Reference proteome</keyword>
<gene>
    <name evidence="3" type="ORF">GKO46_04920</name>
    <name evidence="4" type="ORF">GKO48_04340</name>
</gene>
<name>A0AAJ6CRZ1_9CHLR</name>
<dbReference type="Pfam" id="PF00534">
    <property type="entry name" value="Glycos_transf_1"/>
    <property type="match status" value="1"/>
</dbReference>
<accession>A0AAJ6CRZ1</accession>
<dbReference type="Gene3D" id="3.40.50.2000">
    <property type="entry name" value="Glycogen Phosphorylase B"/>
    <property type="match status" value="2"/>
</dbReference>
<sequence>MIEIVWCFRSRSVTDKKIRIAFYHPYFADGGAERSIIRLSAEFARMGHEIDIVTFRSLPNLIESARQHATVTNLPASRARYAIRPLARYLAKNQPDIIISNQRFANVTAAIAHFLVRSSAQLVFCERVDPRFEPREILDRLGLAGRAIQRWAYRRARSVIANSGGTKEGLTATMGISEDLVRVIYNPALAPEVPIKAREPVDHPWFGDDEPPVIVSVGRLSEQKDFATMIRAFSVLNKKTSARLFIIGEGPDKEDLVALADELEISSEIQFHNFTDNPYKYMARASVFALSSRWEGAPNVLIEALTLGVPVVSTDCRSGPNEILLDGEGGLLVPIAEPESMATSIQHLLDNQNLRDRLVRNGQAELGRFDPTASAVSYLNAAGY</sequence>
<reference evidence="5" key="3">
    <citation type="submission" date="2023-06" db="EMBL/GenBank/DDBJ databases">
        <title>Pangenomics reveal diversification of enzyme families and niche specialization in globally abundant SAR202 bacteria.</title>
        <authorList>
            <person name="Saw J.H.W."/>
        </authorList>
    </citation>
    <scope>NUCLEOTIDE SEQUENCE [LARGE SCALE GENOMIC DNA]</scope>
    <source>
        <strain evidence="5">JH1073</strain>
    </source>
</reference>
<dbReference type="Proteomes" id="UP001219901">
    <property type="component" value="Chromosome"/>
</dbReference>
<dbReference type="AlphaFoldDB" id="A0AAJ6CRZ1"/>